<dbReference type="EMBL" id="CCXZ01000080">
    <property type="protein sequence ID" value="CEG15082.1"/>
    <property type="molecule type" value="Genomic_DNA"/>
</dbReference>
<gene>
    <name evidence="1" type="ORF">XAC3562_1700005</name>
</gene>
<protein>
    <submittedName>
        <fullName evidence="1">Uncharacterized protein</fullName>
    </submittedName>
</protein>
<name>A0A0U5F9U2_XANCI</name>
<organism evidence="1 2">
    <name type="scientific">Xanthomonas citri pv. citri</name>
    <dbReference type="NCBI Taxonomy" id="611301"/>
    <lineage>
        <taxon>Bacteria</taxon>
        <taxon>Pseudomonadati</taxon>
        <taxon>Pseudomonadota</taxon>
        <taxon>Gammaproteobacteria</taxon>
        <taxon>Lysobacterales</taxon>
        <taxon>Lysobacteraceae</taxon>
        <taxon>Xanthomonas</taxon>
    </lineage>
</organism>
<dbReference type="Proteomes" id="UP000052230">
    <property type="component" value="Unassembled WGS sequence"/>
</dbReference>
<accession>A0A0U5F9U2</accession>
<keyword evidence="2" id="KW-1185">Reference proteome</keyword>
<evidence type="ECO:0000313" key="1">
    <source>
        <dbReference type="EMBL" id="CEG15082.1"/>
    </source>
</evidence>
<dbReference type="RefSeq" id="WP_015472817.1">
    <property type="nucleotide sequence ID" value="NZ_CP009031.1"/>
</dbReference>
<proteinExistence type="predicted"/>
<evidence type="ECO:0000313" key="2">
    <source>
        <dbReference type="Proteomes" id="UP000052230"/>
    </source>
</evidence>
<reference evidence="1 2" key="1">
    <citation type="submission" date="2014-09" db="EMBL/GenBank/DDBJ databases">
        <authorList>
            <person name="Regsiter A."/>
        </authorList>
    </citation>
    <scope>NUCLEOTIDE SEQUENCE [LARGE SCALE GENOMIC DNA]</scope>
</reference>
<comment type="caution">
    <text evidence="1">The sequence shown here is derived from an EMBL/GenBank/DDBJ whole genome shotgun (WGS) entry which is preliminary data.</text>
</comment>
<sequence>MIDESRFSEDALPELLARIWGRVMGQVNRLIKAHETFEYVTFAENLNPSIEDVLKGFEFADFALTKFLDSGQLAHDETRNALNSKQCILSMKLLAAALKSDDQYEYERIMSDLRNQAQI</sequence>
<dbReference type="AlphaFoldDB" id="A0A0U5F9U2"/>